<proteinExistence type="predicted"/>
<dbReference type="SUPFAM" id="SSF53474">
    <property type="entry name" value="alpha/beta-Hydrolases"/>
    <property type="match status" value="1"/>
</dbReference>
<gene>
    <name evidence="2" type="ORF">NOX80_15950</name>
</gene>
<dbReference type="Gene3D" id="3.40.50.1820">
    <property type="entry name" value="alpha/beta hydrolase"/>
    <property type="match status" value="1"/>
</dbReference>
<reference evidence="2" key="1">
    <citation type="submission" date="2022-07" db="EMBL/GenBank/DDBJ databases">
        <title>Isolation, identification, and degradation of a PFOSA degrading strain from sewage treatment plant.</title>
        <authorList>
            <person name="Zhang L."/>
            <person name="Huo Y."/>
        </authorList>
    </citation>
    <scope>NUCLEOTIDE SEQUENCE</scope>
    <source>
        <strain evidence="2">C1</strain>
    </source>
</reference>
<evidence type="ECO:0000313" key="3">
    <source>
        <dbReference type="Proteomes" id="UP001059844"/>
    </source>
</evidence>
<dbReference type="EMBL" id="CP101751">
    <property type="protein sequence ID" value="UUC45105.1"/>
    <property type="molecule type" value="Genomic_DNA"/>
</dbReference>
<keyword evidence="3" id="KW-1185">Reference proteome</keyword>
<evidence type="ECO:0000259" key="1">
    <source>
        <dbReference type="Pfam" id="PF12146"/>
    </source>
</evidence>
<keyword evidence="2" id="KW-0378">Hydrolase</keyword>
<dbReference type="RefSeq" id="WP_256550795.1">
    <property type="nucleotide sequence ID" value="NZ_CP101751.1"/>
</dbReference>
<dbReference type="InterPro" id="IPR022742">
    <property type="entry name" value="Hydrolase_4"/>
</dbReference>
<sequence length="269" mass="30517">MTKHFLFLFMLLIWGPVWALKPDKNYVAKPEDLSLTYTANTITTRDGYVLQSWAIAPNKENDNKTTLIVAYGDSGNMSYWLNQAWVASNNGYTVVLFDYRGFGKSQDFNINNDYLYYNEFATDLEAVIEWTKVNQKNTKTGIWALSMGTIMTNLALQKQKVDFVIAEGLVYDPSAIASKIKQVKNKTILLPDTNFDIKKLSRSITCPYLLIAGKQDKMTTSEDSKLFSELAKGRQLIEFDGNHLEGFTKLSGDGFGAIYMQKIQQFINP</sequence>
<dbReference type="Pfam" id="PF12146">
    <property type="entry name" value="Hydrolase_4"/>
    <property type="match status" value="1"/>
</dbReference>
<dbReference type="Proteomes" id="UP001059844">
    <property type="component" value="Chromosome"/>
</dbReference>
<protein>
    <submittedName>
        <fullName evidence="2">Alpha/beta hydrolase</fullName>
    </submittedName>
</protein>
<feature type="domain" description="Serine aminopeptidase S33" evidence="1">
    <location>
        <begin position="88"/>
        <end position="162"/>
    </location>
</feature>
<name>A0ABY5IQI4_9FLAO</name>
<accession>A0ABY5IQI4</accession>
<dbReference type="InterPro" id="IPR029058">
    <property type="entry name" value="AB_hydrolase_fold"/>
</dbReference>
<organism evidence="2 3">
    <name type="scientific">Flavobacterium cerinum</name>
    <dbReference type="NCBI Taxonomy" id="2502784"/>
    <lineage>
        <taxon>Bacteria</taxon>
        <taxon>Pseudomonadati</taxon>
        <taxon>Bacteroidota</taxon>
        <taxon>Flavobacteriia</taxon>
        <taxon>Flavobacteriales</taxon>
        <taxon>Flavobacteriaceae</taxon>
        <taxon>Flavobacterium</taxon>
    </lineage>
</organism>
<evidence type="ECO:0000313" key="2">
    <source>
        <dbReference type="EMBL" id="UUC45105.1"/>
    </source>
</evidence>
<dbReference type="GO" id="GO:0016787">
    <property type="term" value="F:hydrolase activity"/>
    <property type="evidence" value="ECO:0007669"/>
    <property type="project" value="UniProtKB-KW"/>
</dbReference>
<dbReference type="PANTHER" id="PTHR12277">
    <property type="entry name" value="ALPHA/BETA HYDROLASE DOMAIN-CONTAINING PROTEIN"/>
    <property type="match status" value="1"/>
</dbReference>